<dbReference type="PANTHER" id="PTHR48111:SF1">
    <property type="entry name" value="TWO-COMPONENT RESPONSE REGULATOR ORR33"/>
    <property type="match status" value="1"/>
</dbReference>
<evidence type="ECO:0000313" key="8">
    <source>
        <dbReference type="EMBL" id="KPM84466.1"/>
    </source>
</evidence>
<evidence type="ECO:0000313" key="9">
    <source>
        <dbReference type="EMBL" id="MEJ6495790.1"/>
    </source>
</evidence>
<dbReference type="CDD" id="cd17563">
    <property type="entry name" value="REC_RegA-like"/>
    <property type="match status" value="1"/>
</dbReference>
<keyword evidence="4" id="KW-0238">DNA-binding</keyword>
<dbReference type="SUPFAM" id="SSF52172">
    <property type="entry name" value="CheY-like"/>
    <property type="match status" value="1"/>
</dbReference>
<sequence length="177" mass="19945">MKLLIIEDDENLASTLARRFTKQGFTCSLAHNAEQALQHITTFEASHFLVDLKLGDDNGLALIKPLREQFPSARIVLLTGFASIASAVEAIRLGADDYLPKPVDFNSLLKTILGDAEVNLSLEESKPNKIMSPERLEWEHIQHVLHSNDGNISETARQLNMHRRTLQRKLQKKPVKQ</sequence>
<dbReference type="InterPro" id="IPR011006">
    <property type="entry name" value="CheY-like_superfamily"/>
</dbReference>
<dbReference type="AlphaFoldDB" id="A0A0P7EP83"/>
<dbReference type="PRINTS" id="PR01590">
    <property type="entry name" value="HTHFIS"/>
</dbReference>
<evidence type="ECO:0000313" key="11">
    <source>
        <dbReference type="Proteomes" id="UP001377972"/>
    </source>
</evidence>
<evidence type="ECO:0000256" key="6">
    <source>
        <dbReference type="PROSITE-ProRule" id="PRU00169"/>
    </source>
</evidence>
<keyword evidence="11" id="KW-1185">Reference proteome</keyword>
<evidence type="ECO:0000256" key="2">
    <source>
        <dbReference type="ARBA" id="ARBA00023012"/>
    </source>
</evidence>
<gene>
    <name evidence="8" type="ORF">AOG27_06110</name>
    <name evidence="9" type="ORF">PQI24_07090</name>
</gene>
<dbReference type="InterPro" id="IPR001789">
    <property type="entry name" value="Sig_transdc_resp-reg_receiver"/>
</dbReference>
<dbReference type="Gene3D" id="1.10.10.60">
    <property type="entry name" value="Homeodomain-like"/>
    <property type="match status" value="1"/>
</dbReference>
<dbReference type="GO" id="GO:0000156">
    <property type="term" value="F:phosphorelay response regulator activity"/>
    <property type="evidence" value="ECO:0007669"/>
    <property type="project" value="TreeGrafter"/>
</dbReference>
<comment type="caution">
    <text evidence="8">The sequence shown here is derived from an EMBL/GenBank/DDBJ whole genome shotgun (WGS) entry which is preliminary data.</text>
</comment>
<keyword evidence="5" id="KW-0804">Transcription</keyword>
<dbReference type="Gene3D" id="3.40.50.2300">
    <property type="match status" value="1"/>
</dbReference>
<dbReference type="Pfam" id="PF00072">
    <property type="entry name" value="Response_reg"/>
    <property type="match status" value="1"/>
</dbReference>
<dbReference type="STRING" id="570156.AOG27_06110"/>
<dbReference type="Pfam" id="PF02954">
    <property type="entry name" value="HTH_8"/>
    <property type="match status" value="1"/>
</dbReference>
<accession>A0A0P7EP83</accession>
<evidence type="ECO:0000313" key="10">
    <source>
        <dbReference type="Proteomes" id="UP000050378"/>
    </source>
</evidence>
<reference evidence="8 10" key="1">
    <citation type="submission" date="2015-09" db="EMBL/GenBank/DDBJ databases">
        <title>Draft Genome Sequence of Pseudoalteromonas lipolytica UCD-48B.</title>
        <authorList>
            <person name="Krusor M."/>
            <person name="Coil D.A."/>
            <person name="Lang J.M."/>
            <person name="Eisen J.A."/>
            <person name="Alexiev A."/>
        </authorList>
    </citation>
    <scope>NUCLEOTIDE SEQUENCE [LARGE SCALE GENOMIC DNA]</scope>
    <source>
        <strain evidence="8 10">UCD-48B</strain>
    </source>
</reference>
<feature type="domain" description="Response regulatory" evidence="7">
    <location>
        <begin position="2"/>
        <end position="116"/>
    </location>
</feature>
<dbReference type="EMBL" id="LJTC01000003">
    <property type="protein sequence ID" value="KPM84466.1"/>
    <property type="molecule type" value="Genomic_DNA"/>
</dbReference>
<dbReference type="PANTHER" id="PTHR48111">
    <property type="entry name" value="REGULATOR OF RPOS"/>
    <property type="match status" value="1"/>
</dbReference>
<dbReference type="SMART" id="SM00448">
    <property type="entry name" value="REC"/>
    <property type="match status" value="1"/>
</dbReference>
<name>A0A0P7EP83_9GAMM</name>
<evidence type="ECO:0000256" key="1">
    <source>
        <dbReference type="ARBA" id="ARBA00022553"/>
    </source>
</evidence>
<dbReference type="PROSITE" id="PS50110">
    <property type="entry name" value="RESPONSE_REGULATORY"/>
    <property type="match status" value="1"/>
</dbReference>
<evidence type="ECO:0000256" key="4">
    <source>
        <dbReference type="ARBA" id="ARBA00023125"/>
    </source>
</evidence>
<dbReference type="OrthoDB" id="9802426at2"/>
<proteinExistence type="predicted"/>
<keyword evidence="2" id="KW-0902">Two-component regulatory system</keyword>
<dbReference type="GO" id="GO:0006355">
    <property type="term" value="P:regulation of DNA-templated transcription"/>
    <property type="evidence" value="ECO:0007669"/>
    <property type="project" value="TreeGrafter"/>
</dbReference>
<dbReference type="PATRIC" id="fig|570156.3.peg.2210"/>
<feature type="modified residue" description="4-aspartylphosphate" evidence="6">
    <location>
        <position position="51"/>
    </location>
</feature>
<protein>
    <submittedName>
        <fullName evidence="8">Chemotaxis protein CheY</fullName>
    </submittedName>
    <submittedName>
        <fullName evidence="9">Response regulator transcription factor</fullName>
    </submittedName>
</protein>
<dbReference type="GO" id="GO:0005829">
    <property type="term" value="C:cytosol"/>
    <property type="evidence" value="ECO:0007669"/>
    <property type="project" value="TreeGrafter"/>
</dbReference>
<organism evidence="8 10">
    <name type="scientific">Pseudoalteromonas lipolytica</name>
    <dbReference type="NCBI Taxonomy" id="570156"/>
    <lineage>
        <taxon>Bacteria</taxon>
        <taxon>Pseudomonadati</taxon>
        <taxon>Pseudomonadota</taxon>
        <taxon>Gammaproteobacteria</taxon>
        <taxon>Alteromonadales</taxon>
        <taxon>Pseudoalteromonadaceae</taxon>
        <taxon>Pseudoalteromonas</taxon>
    </lineage>
</organism>
<evidence type="ECO:0000256" key="3">
    <source>
        <dbReference type="ARBA" id="ARBA00023015"/>
    </source>
</evidence>
<dbReference type="InterPro" id="IPR002197">
    <property type="entry name" value="HTH_Fis"/>
</dbReference>
<evidence type="ECO:0000256" key="5">
    <source>
        <dbReference type="ARBA" id="ARBA00023163"/>
    </source>
</evidence>
<keyword evidence="3" id="KW-0805">Transcription regulation</keyword>
<dbReference type="GO" id="GO:0032993">
    <property type="term" value="C:protein-DNA complex"/>
    <property type="evidence" value="ECO:0007669"/>
    <property type="project" value="TreeGrafter"/>
</dbReference>
<dbReference type="Proteomes" id="UP001377972">
    <property type="component" value="Unassembled WGS sequence"/>
</dbReference>
<dbReference type="RefSeq" id="WP_054552124.1">
    <property type="nucleotide sequence ID" value="NZ_JAQPZS010000005.1"/>
</dbReference>
<keyword evidence="1 6" id="KW-0597">Phosphoprotein</keyword>
<dbReference type="InterPro" id="IPR039420">
    <property type="entry name" value="WalR-like"/>
</dbReference>
<dbReference type="GO" id="GO:0000976">
    <property type="term" value="F:transcription cis-regulatory region binding"/>
    <property type="evidence" value="ECO:0007669"/>
    <property type="project" value="TreeGrafter"/>
</dbReference>
<reference evidence="9 11" key="2">
    <citation type="submission" date="2023-01" db="EMBL/GenBank/DDBJ databases">
        <title>Trichodesmium-associated heterotrophic epibiont bacteria.</title>
        <authorList>
            <person name="Cleveland C.S."/>
            <person name="Webb E.A."/>
        </authorList>
    </citation>
    <scope>NUCLEOTIDE SEQUENCE [LARGE SCALE GENOMIC DNA]</scope>
    <source>
        <strain evidence="9 11">USCH2</strain>
    </source>
</reference>
<evidence type="ECO:0000259" key="7">
    <source>
        <dbReference type="PROSITE" id="PS50110"/>
    </source>
</evidence>
<dbReference type="EMBL" id="JAQPZS010000005">
    <property type="protein sequence ID" value="MEJ6495790.1"/>
    <property type="molecule type" value="Genomic_DNA"/>
</dbReference>
<dbReference type="Proteomes" id="UP000050378">
    <property type="component" value="Unassembled WGS sequence"/>
</dbReference>